<dbReference type="InterPro" id="IPR051150">
    <property type="entry name" value="SWT21/TCAB1_mRNA_Telomere"/>
</dbReference>
<gene>
    <name evidence="1" type="ORF">CSSPJE1EN1_LOCUS16504</name>
</gene>
<dbReference type="Gene3D" id="2.130.10.10">
    <property type="entry name" value="YVTN repeat-like/Quinoprotein amine dehydrogenase"/>
    <property type="match status" value="2"/>
</dbReference>
<evidence type="ECO:0000313" key="2">
    <source>
        <dbReference type="Proteomes" id="UP001497444"/>
    </source>
</evidence>
<dbReference type="PANTHER" id="PTHR13211:SF0">
    <property type="entry name" value="TELOMERASE CAJAL BODY PROTEIN 1"/>
    <property type="match status" value="1"/>
</dbReference>
<keyword evidence="2" id="KW-1185">Reference proteome</keyword>
<dbReference type="Pfam" id="PF00400">
    <property type="entry name" value="WD40"/>
    <property type="match status" value="4"/>
</dbReference>
<dbReference type="Proteomes" id="UP001497444">
    <property type="component" value="Chromosome 3"/>
</dbReference>
<dbReference type="InterPro" id="IPR036322">
    <property type="entry name" value="WD40_repeat_dom_sf"/>
</dbReference>
<evidence type="ECO:0000313" key="1">
    <source>
        <dbReference type="EMBL" id="CAK9271026.1"/>
    </source>
</evidence>
<protein>
    <submittedName>
        <fullName evidence="1">Uncharacterized protein</fullName>
    </submittedName>
</protein>
<proteinExistence type="predicted"/>
<dbReference type="PROSITE" id="PS50082">
    <property type="entry name" value="WD_REPEATS_2"/>
    <property type="match status" value="1"/>
</dbReference>
<dbReference type="InterPro" id="IPR001680">
    <property type="entry name" value="WD40_rpt"/>
</dbReference>
<dbReference type="SMART" id="SM00320">
    <property type="entry name" value="WD40"/>
    <property type="match status" value="5"/>
</dbReference>
<dbReference type="PANTHER" id="PTHR13211">
    <property type="entry name" value="TELOMERASE CAJAL BODY PROTEIN 1"/>
    <property type="match status" value="1"/>
</dbReference>
<dbReference type="SUPFAM" id="SSF50978">
    <property type="entry name" value="WD40 repeat-like"/>
    <property type="match status" value="1"/>
</dbReference>
<dbReference type="EMBL" id="OZ020098">
    <property type="protein sequence ID" value="CAK9271026.1"/>
    <property type="molecule type" value="Genomic_DNA"/>
</dbReference>
<dbReference type="InterPro" id="IPR015943">
    <property type="entry name" value="WD40/YVTN_repeat-like_dom_sf"/>
</dbReference>
<accession>A0ABP0WVY9</accession>
<reference evidence="1" key="1">
    <citation type="submission" date="2024-02" db="EMBL/GenBank/DDBJ databases">
        <authorList>
            <consortium name="ELIXIR-Norway"/>
            <consortium name="Elixir Norway"/>
        </authorList>
    </citation>
    <scope>NUCLEOTIDE SEQUENCE</scope>
</reference>
<name>A0ABP0WVY9_9BRYO</name>
<sequence>MELGSGNAESCGEDYYWPVLDLTGTPTRLYHFHHQFRSNASSSNNFFKGVKWSPDGSCFLTNSDDNSLRIFDLPETCICPLCVILRDNVGVADSFSAAIMVPEGETVYDFCWYPYMLASDAATCCFAASTRDHPVHLWDAVTGELRCTYRAYDAMDEIAAAYSIAFNPTGSKLYCGYNKTLRVFDIARPGKEFSQYSTLTKTKDGQTGIISCLAFSPGSEGLLAAGSYNRTTALYSENNCELLFVLHGQEGGVTQVMFSKDGNYLYTGGRKDSYIFCWDVRNTAGIVYKLPRITADTNQRIAFDIEPCGRHLGTGGQDGYVHIYDLQSGEWISSFQAASDTVNGFGFHPTLPLGVTSSGHRRIGLEFEDEEQRNNFDSSGKGVQENCASVWQFSCTWQSSTIVAANSNNSLVNQSEIQQDLIEQTTEFRTPEEGKTDVHADALEVVAEESITSVELEQVTHNVT</sequence>
<organism evidence="1 2">
    <name type="scientific">Sphagnum jensenii</name>
    <dbReference type="NCBI Taxonomy" id="128206"/>
    <lineage>
        <taxon>Eukaryota</taxon>
        <taxon>Viridiplantae</taxon>
        <taxon>Streptophyta</taxon>
        <taxon>Embryophyta</taxon>
        <taxon>Bryophyta</taxon>
        <taxon>Sphagnophytina</taxon>
        <taxon>Sphagnopsida</taxon>
        <taxon>Sphagnales</taxon>
        <taxon>Sphagnaceae</taxon>
        <taxon>Sphagnum</taxon>
    </lineage>
</organism>